<feature type="compositionally biased region" description="Basic and acidic residues" evidence="3">
    <location>
        <begin position="54"/>
        <end position="70"/>
    </location>
</feature>
<feature type="compositionally biased region" description="Pro residues" evidence="3">
    <location>
        <begin position="1632"/>
        <end position="1643"/>
    </location>
</feature>
<dbReference type="Pfam" id="PF00806">
    <property type="entry name" value="PUF"/>
    <property type="match status" value="8"/>
</dbReference>
<dbReference type="PROSITE" id="PS50303">
    <property type="entry name" value="PUM_HD"/>
    <property type="match status" value="1"/>
</dbReference>
<reference evidence="5 6" key="1">
    <citation type="submission" date="2014-08" db="EMBL/GenBank/DDBJ databases">
        <authorList>
            <person name="Sibley D."/>
            <person name="Venepally P."/>
            <person name="Karamycheva S."/>
            <person name="Hadjithomas M."/>
            <person name="Khan A."/>
            <person name="Brunk B."/>
            <person name="Roos D."/>
            <person name="Caler E."/>
            <person name="Lorenzi H."/>
        </authorList>
    </citation>
    <scope>NUCLEOTIDE SEQUENCE [LARGE SCALE GENOMIC DNA]</scope>
    <source>
        <strain evidence="5 6">VAND</strain>
    </source>
</reference>
<feature type="compositionally biased region" description="Polar residues" evidence="3">
    <location>
        <begin position="430"/>
        <end position="440"/>
    </location>
</feature>
<dbReference type="GO" id="GO:0005737">
    <property type="term" value="C:cytoplasm"/>
    <property type="evidence" value="ECO:0007669"/>
    <property type="project" value="TreeGrafter"/>
</dbReference>
<feature type="repeat" description="Pumilio" evidence="2">
    <location>
        <begin position="1172"/>
        <end position="1208"/>
    </location>
</feature>
<feature type="compositionally biased region" description="Low complexity" evidence="3">
    <location>
        <begin position="810"/>
        <end position="819"/>
    </location>
</feature>
<comment type="caution">
    <text evidence="5">The sequence shown here is derived from an EMBL/GenBank/DDBJ whole genome shotgun (WGS) entry which is preliminary data.</text>
</comment>
<feature type="region of interest" description="Disordered" evidence="3">
    <location>
        <begin position="1315"/>
        <end position="1395"/>
    </location>
</feature>
<evidence type="ECO:0000256" key="2">
    <source>
        <dbReference type="PROSITE-ProRule" id="PRU00317"/>
    </source>
</evidence>
<dbReference type="GO" id="GO:0003729">
    <property type="term" value="F:mRNA binding"/>
    <property type="evidence" value="ECO:0007669"/>
    <property type="project" value="TreeGrafter"/>
</dbReference>
<name>A0A086PUR2_TOXGO</name>
<dbReference type="PANTHER" id="PTHR12537:SF12">
    <property type="entry name" value="MATERNAL PROTEIN PUMILIO"/>
    <property type="match status" value="1"/>
</dbReference>
<feature type="region of interest" description="Disordered" evidence="3">
    <location>
        <begin position="312"/>
        <end position="462"/>
    </location>
</feature>
<feature type="compositionally biased region" description="Polar residues" evidence="3">
    <location>
        <begin position="1849"/>
        <end position="1860"/>
    </location>
</feature>
<feature type="region of interest" description="Disordered" evidence="3">
    <location>
        <begin position="1"/>
        <end position="255"/>
    </location>
</feature>
<feature type="repeat" description="Pumilio" evidence="2">
    <location>
        <begin position="1101"/>
        <end position="1136"/>
    </location>
</feature>
<gene>
    <name evidence="5" type="ORF">TGVAND_318350</name>
</gene>
<feature type="compositionally biased region" description="Low complexity" evidence="3">
    <location>
        <begin position="628"/>
        <end position="653"/>
    </location>
</feature>
<feature type="compositionally biased region" description="Low complexity" evidence="3">
    <location>
        <begin position="1315"/>
        <end position="1333"/>
    </location>
</feature>
<feature type="compositionally biased region" description="Basic and acidic residues" evidence="3">
    <location>
        <begin position="151"/>
        <end position="161"/>
    </location>
</feature>
<organism evidence="5 6">
    <name type="scientific">Toxoplasma gondii VAND</name>
    <dbReference type="NCBI Taxonomy" id="933077"/>
    <lineage>
        <taxon>Eukaryota</taxon>
        <taxon>Sar</taxon>
        <taxon>Alveolata</taxon>
        <taxon>Apicomplexa</taxon>
        <taxon>Conoidasida</taxon>
        <taxon>Coccidia</taxon>
        <taxon>Eucoccidiorida</taxon>
        <taxon>Eimeriorina</taxon>
        <taxon>Sarcocystidae</taxon>
        <taxon>Toxoplasma</taxon>
    </lineage>
</organism>
<dbReference type="CDD" id="cd07920">
    <property type="entry name" value="Pumilio"/>
    <property type="match status" value="1"/>
</dbReference>
<dbReference type="Gene3D" id="1.25.10.10">
    <property type="entry name" value="Leucine-rich Repeat Variant"/>
    <property type="match status" value="1"/>
</dbReference>
<keyword evidence="1" id="KW-0677">Repeat</keyword>
<dbReference type="InterPro" id="IPR016024">
    <property type="entry name" value="ARM-type_fold"/>
</dbReference>
<evidence type="ECO:0000313" key="6">
    <source>
        <dbReference type="Proteomes" id="UP000028840"/>
    </source>
</evidence>
<feature type="compositionally biased region" description="Low complexity" evidence="3">
    <location>
        <begin position="1382"/>
        <end position="1395"/>
    </location>
</feature>
<dbReference type="EMBL" id="AEYJ02001191">
    <property type="protein sequence ID" value="KFH04094.1"/>
    <property type="molecule type" value="Genomic_DNA"/>
</dbReference>
<feature type="compositionally biased region" description="Low complexity" evidence="3">
    <location>
        <begin position="164"/>
        <end position="178"/>
    </location>
</feature>
<feature type="region of interest" description="Disordered" evidence="3">
    <location>
        <begin position="1410"/>
        <end position="1603"/>
    </location>
</feature>
<feature type="compositionally biased region" description="Low complexity" evidence="3">
    <location>
        <begin position="584"/>
        <end position="595"/>
    </location>
</feature>
<feature type="repeat" description="Pumilio" evidence="2">
    <location>
        <begin position="1029"/>
        <end position="1064"/>
    </location>
</feature>
<dbReference type="GO" id="GO:0010608">
    <property type="term" value="P:post-transcriptional regulation of gene expression"/>
    <property type="evidence" value="ECO:0007669"/>
    <property type="project" value="TreeGrafter"/>
</dbReference>
<feature type="compositionally biased region" description="Basic and acidic residues" evidence="3">
    <location>
        <begin position="1575"/>
        <end position="1599"/>
    </location>
</feature>
<evidence type="ECO:0000313" key="5">
    <source>
        <dbReference type="EMBL" id="KFH04094.1"/>
    </source>
</evidence>
<feature type="compositionally biased region" description="Basic and acidic residues" evidence="3">
    <location>
        <begin position="1540"/>
        <end position="1565"/>
    </location>
</feature>
<feature type="compositionally biased region" description="Basic and acidic residues" evidence="3">
    <location>
        <begin position="497"/>
        <end position="534"/>
    </location>
</feature>
<dbReference type="SUPFAM" id="SSF48371">
    <property type="entry name" value="ARM repeat"/>
    <property type="match status" value="1"/>
</dbReference>
<feature type="region of interest" description="Disordered" evidence="3">
    <location>
        <begin position="810"/>
        <end position="829"/>
    </location>
</feature>
<dbReference type="VEuPathDB" id="ToxoDB:TGVAND_318350"/>
<feature type="compositionally biased region" description="Pro residues" evidence="3">
    <location>
        <begin position="596"/>
        <end position="609"/>
    </location>
</feature>
<feature type="compositionally biased region" description="Low complexity" evidence="3">
    <location>
        <begin position="559"/>
        <end position="577"/>
    </location>
</feature>
<dbReference type="SMART" id="SM00025">
    <property type="entry name" value="Pumilio"/>
    <property type="match status" value="8"/>
</dbReference>
<feature type="compositionally biased region" description="Basic and acidic residues" evidence="3">
    <location>
        <begin position="185"/>
        <end position="202"/>
    </location>
</feature>
<feature type="region of interest" description="Disordered" evidence="3">
    <location>
        <begin position="497"/>
        <end position="653"/>
    </location>
</feature>
<feature type="compositionally biased region" description="Basic and acidic residues" evidence="3">
    <location>
        <begin position="348"/>
        <end position="379"/>
    </location>
</feature>
<dbReference type="InterPro" id="IPR033712">
    <property type="entry name" value="Pumilio_RNA-bd"/>
</dbReference>
<feature type="compositionally biased region" description="Basic residues" evidence="3">
    <location>
        <begin position="942"/>
        <end position="953"/>
    </location>
</feature>
<feature type="region of interest" description="Disordered" evidence="3">
    <location>
        <begin position="1631"/>
        <end position="1893"/>
    </location>
</feature>
<proteinExistence type="predicted"/>
<feature type="compositionally biased region" description="Basic and acidic residues" evidence="3">
    <location>
        <begin position="1334"/>
        <end position="1343"/>
    </location>
</feature>
<feature type="compositionally biased region" description="Basic and acidic residues" evidence="3">
    <location>
        <begin position="1521"/>
        <end position="1533"/>
    </location>
</feature>
<feature type="repeat" description="Pumilio" evidence="2">
    <location>
        <begin position="1251"/>
        <end position="1287"/>
    </location>
</feature>
<feature type="compositionally biased region" description="Low complexity" evidence="3">
    <location>
        <begin position="912"/>
        <end position="937"/>
    </location>
</feature>
<feature type="compositionally biased region" description="Basic and acidic residues" evidence="3">
    <location>
        <begin position="1803"/>
        <end position="1821"/>
    </location>
</feature>
<protein>
    <submittedName>
        <fullName evidence="5">Pumilio-family RNA binding repeat-containing protein</fullName>
    </submittedName>
</protein>
<dbReference type="PROSITE" id="PS50302">
    <property type="entry name" value="PUM"/>
    <property type="match status" value="5"/>
</dbReference>
<feature type="compositionally biased region" description="Basic and acidic residues" evidence="3">
    <location>
        <begin position="389"/>
        <end position="400"/>
    </location>
</feature>
<feature type="domain" description="PUM-HD" evidence="4">
    <location>
        <begin position="973"/>
        <end position="1313"/>
    </location>
</feature>
<dbReference type="InterPro" id="IPR033133">
    <property type="entry name" value="PUM-HD"/>
</dbReference>
<evidence type="ECO:0000256" key="1">
    <source>
        <dbReference type="ARBA" id="ARBA00022737"/>
    </source>
</evidence>
<dbReference type="Proteomes" id="UP000028840">
    <property type="component" value="Unassembled WGS sequence"/>
</dbReference>
<feature type="region of interest" description="Disordered" evidence="3">
    <location>
        <begin position="834"/>
        <end position="963"/>
    </location>
</feature>
<sequence length="1914" mass="202928">MEQATEVSPSAERKDRVGLEPGDALVTLPGFSDPQQREETDAGARAGPLSPLKGRPEERPPGPLKGHRDSTASASTQASHEGRRSSGRLDAVLHARSSLSSFASFDSQRSQITADDPEASLLAQIEEGQEEAEGGRQASCRGQCPTEATQEDSKGAEHQHLECSVAVSREQESASSSSLPVQETDFDRESQKELAARQEREVGSAGIDPSQICPEAETQPQDQRSAEGDWEEPPPPSVSCSLARDQAGPRSETPFCGLGSREAHAAPAYSCSFPVPSALYPPVGMHVGVPAEVERAFSVNWMQAEKGTGLQGGDAGLSFSPGAAGPGASQPRVLGPTFAAFAPPPGMSREDSPDERDTTAKPETSAERVSDGIQEEARNEAALLPDDGAQPREAEKREADGFAFDHVPEKRDRGPLSPRARATHTLEPRVQSQKAASPVQTPDAPEVPAFDGRQSQRESSDARRCKALSFLPQGLGLGEIENSVLLDVLVALGMEREERGAEREGGPWKEKLRLGEWKDVSDPEKSSRRSREAALEGVCYEGPDTDASGHASSLHGAMSSSTHSPSPISSSPLVSSHPCPPPSVSFSPRQMFFSPPSSPGLPFPVPQQPPGVGADRERRDAASGRGASPSSLRSFFQYSSPSSPSSIAPSSPQSALQLSPFACWRPMALPSLPETRRDGGAPPSSPFFISEEELSLLEHLVATERQKRENMHTQAPPRFEASLLERLLLLRDAAFARQGLQAHAGDCGVSPVSSDAPACVSEHIQVRATGSEGARGPFPDVSLLLAGEYEKKRLLQSVRPHFLAPASPAFPPTSAVSSPQRNFPDLAGPLSASPFYTCQTSRGSPPQGNGAGGGEDRANGRGTGAAKEIGPGLQVRPGPAGGFFVGCPGQPRTSPLDFASPEAPQRRPGCRTTRSPVSAVAASSPSGTGAGGAAEAPGESRRGRKKRENRRRGAGPPSGVAGLDAATAPLPLSCSAALRHFRLGTISPFTLRDVGPNALEFAKDPFAAVFLQEQLETCPLADRVPILFQLLPHALDLAVDQHGNYVLQKFFETGSDKEKEWLAAQLTDHVFRLSLEVYGCRVIQRAVESLPVPAQLRLVRELKDHVITCVEDQHGNHVIQKCAERLPSPSVQFIIDAFKGQEARMSVHSYGCRVIQRLLEACPMSQVAALIDVVMAELCMLIRDQFGNYVVQHVLEFGRDADKMKIIDFMCEDIIALSTEKYACNVVERALTLNAMGRARRRIITAALGPEMMGQPLKMVMLDRYGNYVVQRMMEVAPDDLRPPLLRLLREHVDILKKFTYGKHIVTALERLENSGANASGSSSPPPGYSTSSPKDRKTREALSRTVSAPLAVGPPGQPPVLASSIPRPRSAHPPPPRTEPRGASAPGPAGSGAPVFTLLADSSFCVSPSSLAQPPPALPPLAAFTPRVPAGSATPQGEGGKGPRGAPREGPRVSFSGGREPTERVGSGQAKPSRSEKARARGEKARASREKAEEAGKAGASRAEERRLKAGLARAGDGGDSGKGRKKEREEAFGAPLDQSEKRTLGGGEKGVRRRDGASGEKSRRSPGFSASDESPHHASVDEGKGRDARTTDPRDEQSSDLQQWVSVGRAFSKQASALAALQRYFLTSLSPPPVVRSPPRAPSAHSQISHASTGSSGPSSLPTVRAEVQRASTFGSLGGSTLWESSSSEPPSPLPSFSLFSTNSSGAQLPPAGHSVSGGRPGPPQRPSPGVSFSPESPSVLSEVMDLGGGSLGSAPLAWPRRERAKSDCVPSSFPSFGRGGPLPPLASFPRDPRVPAAVHLGEHEREQARAGASEESRRPTLAVPLSGDANVHASGQVQDRLLSSLHGRQSSAQQGSSELRPAGENKGGQDLPGGRAPSRFDEEARNAGNVLSLTPEMMNEVLKAFQQCRPT</sequence>
<feature type="compositionally biased region" description="Basic and acidic residues" evidence="3">
    <location>
        <begin position="1474"/>
        <end position="1509"/>
    </location>
</feature>
<feature type="compositionally biased region" description="Low complexity" evidence="3">
    <location>
        <begin position="95"/>
        <end position="111"/>
    </location>
</feature>
<feature type="compositionally biased region" description="Low complexity" evidence="3">
    <location>
        <begin position="1681"/>
        <end position="1708"/>
    </location>
</feature>
<evidence type="ECO:0000259" key="4">
    <source>
        <dbReference type="PROSITE" id="PS50303"/>
    </source>
</evidence>
<dbReference type="OrthoDB" id="332573at2759"/>
<feature type="compositionally biased region" description="Low complexity" evidence="3">
    <location>
        <begin position="1654"/>
        <end position="1665"/>
    </location>
</feature>
<feature type="repeat" description="Pumilio" evidence="2">
    <location>
        <begin position="1065"/>
        <end position="1100"/>
    </location>
</feature>
<dbReference type="InterPro" id="IPR011989">
    <property type="entry name" value="ARM-like"/>
</dbReference>
<reference evidence="5 6" key="2">
    <citation type="journal article" date="2015" name="Eukaryot. Cell">
        <title>Genetic mapping reveals that sinefungin resistance in Toxoplasma gondii is controlled by a putative amino acid transporter locus that can be used as a negative selectable marker.</title>
        <authorList>
            <person name="Behnke M.S."/>
            <person name="Khan A."/>
            <person name="Sibley L.D."/>
        </authorList>
    </citation>
    <scope>NUCLEOTIDE SEQUENCE [LARGE SCALE GENOMIC DNA]</scope>
    <source>
        <strain evidence="5 6">VAND</strain>
    </source>
</reference>
<dbReference type="PANTHER" id="PTHR12537">
    <property type="entry name" value="RNA BINDING PROTEIN PUMILIO-RELATED"/>
    <property type="match status" value="1"/>
</dbReference>
<dbReference type="InterPro" id="IPR001313">
    <property type="entry name" value="Pumilio_RNA-bd_rpt"/>
</dbReference>
<accession>A0A086PUR2</accession>
<evidence type="ECO:0000256" key="3">
    <source>
        <dbReference type="SAM" id="MobiDB-lite"/>
    </source>
</evidence>